<evidence type="ECO:0000313" key="3">
    <source>
        <dbReference type="Proteomes" id="UP001159363"/>
    </source>
</evidence>
<feature type="region of interest" description="Disordered" evidence="1">
    <location>
        <begin position="161"/>
        <end position="183"/>
    </location>
</feature>
<reference evidence="2 3" key="1">
    <citation type="submission" date="2023-02" db="EMBL/GenBank/DDBJ databases">
        <title>LHISI_Scaffold_Assembly.</title>
        <authorList>
            <person name="Stuart O.P."/>
            <person name="Cleave R."/>
            <person name="Magrath M.J.L."/>
            <person name="Mikheyev A.S."/>
        </authorList>
    </citation>
    <scope>NUCLEOTIDE SEQUENCE [LARGE SCALE GENOMIC DNA]</scope>
    <source>
        <strain evidence="2">Daus_M_001</strain>
        <tissue evidence="2">Leg muscle</tissue>
    </source>
</reference>
<gene>
    <name evidence="2" type="ORF">PR048_027914</name>
</gene>
<dbReference type="EMBL" id="JARBHB010000012">
    <property type="protein sequence ID" value="KAJ8871588.1"/>
    <property type="molecule type" value="Genomic_DNA"/>
</dbReference>
<sequence length="183" mass="20574">MSLQWGIQMQSSGTETIDYTYLTRQLNWLANFHKDANDQDVIADNNWLTAHKRGTSGAHLLDGPYSHTWYHEVIDQAREAGVHRLPAVSLNMFPLKTQYAKAIEQTTNPDEGIDPNSPLKVISPRDIRNALSIQPSTSARAGTSFLVTGSPHTTPLQYSLEKQQKHEEQAKQPQSKAKKQLKI</sequence>
<accession>A0ABQ9GHT3</accession>
<proteinExistence type="predicted"/>
<dbReference type="Proteomes" id="UP001159363">
    <property type="component" value="Chromosome 11"/>
</dbReference>
<keyword evidence="3" id="KW-1185">Reference proteome</keyword>
<evidence type="ECO:0000313" key="2">
    <source>
        <dbReference type="EMBL" id="KAJ8871588.1"/>
    </source>
</evidence>
<organism evidence="2 3">
    <name type="scientific">Dryococelus australis</name>
    <dbReference type="NCBI Taxonomy" id="614101"/>
    <lineage>
        <taxon>Eukaryota</taxon>
        <taxon>Metazoa</taxon>
        <taxon>Ecdysozoa</taxon>
        <taxon>Arthropoda</taxon>
        <taxon>Hexapoda</taxon>
        <taxon>Insecta</taxon>
        <taxon>Pterygota</taxon>
        <taxon>Neoptera</taxon>
        <taxon>Polyneoptera</taxon>
        <taxon>Phasmatodea</taxon>
        <taxon>Verophasmatodea</taxon>
        <taxon>Anareolatae</taxon>
        <taxon>Phasmatidae</taxon>
        <taxon>Eurycanthinae</taxon>
        <taxon>Dryococelus</taxon>
    </lineage>
</organism>
<protein>
    <submittedName>
        <fullName evidence="2">Uncharacterized protein</fullName>
    </submittedName>
</protein>
<name>A0ABQ9GHT3_9NEOP</name>
<evidence type="ECO:0000256" key="1">
    <source>
        <dbReference type="SAM" id="MobiDB-lite"/>
    </source>
</evidence>
<comment type="caution">
    <text evidence="2">The sequence shown here is derived from an EMBL/GenBank/DDBJ whole genome shotgun (WGS) entry which is preliminary data.</text>
</comment>